<evidence type="ECO:0000313" key="3">
    <source>
        <dbReference type="Proteomes" id="UP000694523"/>
    </source>
</evidence>
<dbReference type="AlphaFoldDB" id="A0A8C6T4I7"/>
<name>A0A8C6T4I7_9GOBI</name>
<protein>
    <recommendedName>
        <fullName evidence="1">INO80 complex subunit E N-terminal domain-containing protein</fullName>
    </recommendedName>
</protein>
<dbReference type="InterPro" id="IPR056515">
    <property type="entry name" value="INO80E_N"/>
</dbReference>
<reference evidence="2" key="2">
    <citation type="submission" date="2025-09" db="UniProtKB">
        <authorList>
            <consortium name="Ensembl"/>
        </authorList>
    </citation>
    <scope>IDENTIFICATION</scope>
</reference>
<feature type="domain" description="INO80 complex subunit E N-terminal" evidence="1">
    <location>
        <begin position="59"/>
        <end position="104"/>
    </location>
</feature>
<sequence>MRTGIRPYSPFQHSHSSALLRTPSQALAQALQVLLSLPTSSFERKVKTKRGQRKNQNEKYRLKYLRLRKAARTMIFENAALCDEIAHLEEKFLRAKEERRYILSMITGCCFMMNVPSTPWASAAPVCCQYEKP</sequence>
<accession>A0A8C6T4I7</accession>
<evidence type="ECO:0000259" key="1">
    <source>
        <dbReference type="Pfam" id="PF24237"/>
    </source>
</evidence>
<reference evidence="2" key="1">
    <citation type="submission" date="2025-08" db="UniProtKB">
        <authorList>
            <consortium name="Ensembl"/>
        </authorList>
    </citation>
    <scope>IDENTIFICATION</scope>
</reference>
<dbReference type="Ensembl" id="ENSNMLT00000016731.1">
    <property type="protein sequence ID" value="ENSNMLP00000014886.1"/>
    <property type="gene ID" value="ENSNMLG00000009911.1"/>
</dbReference>
<dbReference type="Pfam" id="PF24237">
    <property type="entry name" value="INO80E"/>
    <property type="match status" value="1"/>
</dbReference>
<dbReference type="Proteomes" id="UP000694523">
    <property type="component" value="Unplaced"/>
</dbReference>
<proteinExistence type="predicted"/>
<keyword evidence="3" id="KW-1185">Reference proteome</keyword>
<organism evidence="2 3">
    <name type="scientific">Neogobius melanostomus</name>
    <name type="common">round goby</name>
    <dbReference type="NCBI Taxonomy" id="47308"/>
    <lineage>
        <taxon>Eukaryota</taxon>
        <taxon>Metazoa</taxon>
        <taxon>Chordata</taxon>
        <taxon>Craniata</taxon>
        <taxon>Vertebrata</taxon>
        <taxon>Euteleostomi</taxon>
        <taxon>Actinopterygii</taxon>
        <taxon>Neopterygii</taxon>
        <taxon>Teleostei</taxon>
        <taxon>Neoteleostei</taxon>
        <taxon>Acanthomorphata</taxon>
        <taxon>Gobiaria</taxon>
        <taxon>Gobiiformes</taxon>
        <taxon>Gobioidei</taxon>
        <taxon>Gobiidae</taxon>
        <taxon>Benthophilinae</taxon>
        <taxon>Neogobiini</taxon>
        <taxon>Neogobius</taxon>
    </lineage>
</organism>
<evidence type="ECO:0000313" key="2">
    <source>
        <dbReference type="Ensembl" id="ENSNMLP00000014886.1"/>
    </source>
</evidence>